<keyword evidence="4" id="KW-1185">Reference proteome</keyword>
<comment type="caution">
    <text evidence="3">The sequence shown here is derived from an EMBL/GenBank/DDBJ whole genome shotgun (WGS) entry which is preliminary data.</text>
</comment>
<dbReference type="Pfam" id="PF12697">
    <property type="entry name" value="Abhydrolase_6"/>
    <property type="match status" value="1"/>
</dbReference>
<protein>
    <recommendedName>
        <fullName evidence="2">AB hydrolase-1 domain-containing protein</fullName>
    </recommendedName>
</protein>
<dbReference type="SUPFAM" id="SSF53474">
    <property type="entry name" value="alpha/beta-Hydrolases"/>
    <property type="match status" value="1"/>
</dbReference>
<evidence type="ECO:0000256" key="1">
    <source>
        <dbReference type="SAM" id="MobiDB-lite"/>
    </source>
</evidence>
<sequence>MAQPYTEHTLKLPDGIEIRYTDSGAPQTVDYTTLVVIHGTGFNGYCFLKLHELAHKYNLRVAILNRRDYHGSTKFSDEDLADMHAGRRIFQDRLATQVASFMQHFIEHESTPTVNADRTSGGFLLMGWSSGCSVALAPFADRDVLPSGLYDAVEPYLRSLVLYDPPVHKLPPAGTGYNPFLDPEFTDPETVYEMFQLWVSSYFNHPDIASGAPQGVSLEKYTPKRTTKDWTEEQMARCYEKAAAARSIVAASVLPHLHTDAPLTARQRLTHANDTGCSDAQRALRRVPRRLTLPPR</sequence>
<gene>
    <name evidence="3" type="ORF">B0H15DRAFT_792809</name>
</gene>
<accession>A0AAD6XGZ1</accession>
<evidence type="ECO:0000313" key="4">
    <source>
        <dbReference type="Proteomes" id="UP001222325"/>
    </source>
</evidence>
<dbReference type="Gene3D" id="3.40.50.1820">
    <property type="entry name" value="alpha/beta hydrolase"/>
    <property type="match status" value="1"/>
</dbReference>
<feature type="domain" description="AB hydrolase-1" evidence="2">
    <location>
        <begin position="34"/>
        <end position="213"/>
    </location>
</feature>
<dbReference type="Proteomes" id="UP001222325">
    <property type="component" value="Unassembled WGS sequence"/>
</dbReference>
<reference evidence="3" key="1">
    <citation type="submission" date="2023-03" db="EMBL/GenBank/DDBJ databases">
        <title>Massive genome expansion in bonnet fungi (Mycena s.s.) driven by repeated elements and novel gene families across ecological guilds.</title>
        <authorList>
            <consortium name="Lawrence Berkeley National Laboratory"/>
            <person name="Harder C.B."/>
            <person name="Miyauchi S."/>
            <person name="Viragh M."/>
            <person name="Kuo A."/>
            <person name="Thoen E."/>
            <person name="Andreopoulos B."/>
            <person name="Lu D."/>
            <person name="Skrede I."/>
            <person name="Drula E."/>
            <person name="Henrissat B."/>
            <person name="Morin E."/>
            <person name="Kohler A."/>
            <person name="Barry K."/>
            <person name="LaButti K."/>
            <person name="Morin E."/>
            <person name="Salamov A."/>
            <person name="Lipzen A."/>
            <person name="Mereny Z."/>
            <person name="Hegedus B."/>
            <person name="Baldrian P."/>
            <person name="Stursova M."/>
            <person name="Weitz H."/>
            <person name="Taylor A."/>
            <person name="Grigoriev I.V."/>
            <person name="Nagy L.G."/>
            <person name="Martin F."/>
            <person name="Kauserud H."/>
        </authorList>
    </citation>
    <scope>NUCLEOTIDE SEQUENCE</scope>
    <source>
        <strain evidence="3">CBHHK173m</strain>
    </source>
</reference>
<name>A0AAD6XGZ1_9AGAR</name>
<dbReference type="InterPro" id="IPR000073">
    <property type="entry name" value="AB_hydrolase_1"/>
</dbReference>
<organism evidence="3 4">
    <name type="scientific">Mycena belliarum</name>
    <dbReference type="NCBI Taxonomy" id="1033014"/>
    <lineage>
        <taxon>Eukaryota</taxon>
        <taxon>Fungi</taxon>
        <taxon>Dikarya</taxon>
        <taxon>Basidiomycota</taxon>
        <taxon>Agaricomycotina</taxon>
        <taxon>Agaricomycetes</taxon>
        <taxon>Agaricomycetidae</taxon>
        <taxon>Agaricales</taxon>
        <taxon>Marasmiineae</taxon>
        <taxon>Mycenaceae</taxon>
        <taxon>Mycena</taxon>
    </lineage>
</organism>
<dbReference type="AlphaFoldDB" id="A0AAD6XGZ1"/>
<proteinExistence type="predicted"/>
<dbReference type="EMBL" id="JARJCN010000113">
    <property type="protein sequence ID" value="KAJ7073451.1"/>
    <property type="molecule type" value="Genomic_DNA"/>
</dbReference>
<dbReference type="InterPro" id="IPR029058">
    <property type="entry name" value="AB_hydrolase_fold"/>
</dbReference>
<evidence type="ECO:0000259" key="2">
    <source>
        <dbReference type="Pfam" id="PF12697"/>
    </source>
</evidence>
<feature type="region of interest" description="Disordered" evidence="1">
    <location>
        <begin position="272"/>
        <end position="296"/>
    </location>
</feature>
<evidence type="ECO:0000313" key="3">
    <source>
        <dbReference type="EMBL" id="KAJ7073451.1"/>
    </source>
</evidence>